<dbReference type="PANTHER" id="PTHR39173">
    <property type="entry name" value="ACETYLTRANSFERASE"/>
    <property type="match status" value="1"/>
</dbReference>
<evidence type="ECO:0000313" key="2">
    <source>
        <dbReference type="EMBL" id="OGG58765.1"/>
    </source>
</evidence>
<dbReference type="GO" id="GO:0016747">
    <property type="term" value="F:acyltransferase activity, transferring groups other than amino-acyl groups"/>
    <property type="evidence" value="ECO:0007669"/>
    <property type="project" value="InterPro"/>
</dbReference>
<dbReference type="SUPFAM" id="SSF55729">
    <property type="entry name" value="Acyl-CoA N-acyltransferases (Nat)"/>
    <property type="match status" value="1"/>
</dbReference>
<protein>
    <recommendedName>
        <fullName evidence="1">N-acetyltransferase domain-containing protein</fullName>
    </recommendedName>
</protein>
<dbReference type="AlphaFoldDB" id="A0A1F6DBJ9"/>
<comment type="caution">
    <text evidence="2">The sequence shown here is derived from an EMBL/GenBank/DDBJ whole genome shotgun (WGS) entry which is preliminary data.</text>
</comment>
<dbReference type="PROSITE" id="PS51186">
    <property type="entry name" value="GNAT"/>
    <property type="match status" value="1"/>
</dbReference>
<evidence type="ECO:0000259" key="1">
    <source>
        <dbReference type="PROSITE" id="PS51186"/>
    </source>
</evidence>
<dbReference type="EMBL" id="MFLD01000036">
    <property type="protein sequence ID" value="OGG58765.1"/>
    <property type="molecule type" value="Genomic_DNA"/>
</dbReference>
<dbReference type="Gene3D" id="3.40.630.30">
    <property type="match status" value="1"/>
</dbReference>
<dbReference type="Proteomes" id="UP000178042">
    <property type="component" value="Unassembled WGS sequence"/>
</dbReference>
<dbReference type="PANTHER" id="PTHR39173:SF1">
    <property type="entry name" value="ACETYLTRANSFERASE"/>
    <property type="match status" value="1"/>
</dbReference>
<dbReference type="CDD" id="cd04301">
    <property type="entry name" value="NAT_SF"/>
    <property type="match status" value="1"/>
</dbReference>
<reference evidence="2 3" key="1">
    <citation type="journal article" date="2016" name="Nat. Commun.">
        <title>Thousands of microbial genomes shed light on interconnected biogeochemical processes in an aquifer system.</title>
        <authorList>
            <person name="Anantharaman K."/>
            <person name="Brown C.T."/>
            <person name="Hug L.A."/>
            <person name="Sharon I."/>
            <person name="Castelle C.J."/>
            <person name="Probst A.J."/>
            <person name="Thomas B.C."/>
            <person name="Singh A."/>
            <person name="Wilkins M.J."/>
            <person name="Karaoz U."/>
            <person name="Brodie E.L."/>
            <person name="Williams K.H."/>
            <person name="Hubbard S.S."/>
            <person name="Banfield J.F."/>
        </authorList>
    </citation>
    <scope>NUCLEOTIDE SEQUENCE [LARGE SCALE GENOMIC DNA]</scope>
</reference>
<sequence length="177" mass="20373">MKLVLPSVEYKDSFIEAVKEFQEDTDYSDRNKRYRRLSISELEGDFDSFVQKELSHARGENIRERHVPYTTCWLVDNGEFVGQANIRHRLTDSLRQIGGHIGYDIRPSKRGQGYGNKILELALQKAKGLGIKCALITSDIRNEASRKIIEKNGGILENQIPNPETGFDTLRYWIDLE</sequence>
<proteinExistence type="predicted"/>
<evidence type="ECO:0000313" key="3">
    <source>
        <dbReference type="Proteomes" id="UP000178042"/>
    </source>
</evidence>
<accession>A0A1F6DBJ9</accession>
<dbReference type="Pfam" id="PF13302">
    <property type="entry name" value="Acetyltransf_3"/>
    <property type="match status" value="1"/>
</dbReference>
<dbReference type="InterPro" id="IPR000182">
    <property type="entry name" value="GNAT_dom"/>
</dbReference>
<feature type="domain" description="N-acetyltransferase" evidence="1">
    <location>
        <begin position="16"/>
        <end position="177"/>
    </location>
</feature>
<name>A0A1F6DBJ9_9BACT</name>
<gene>
    <name evidence="2" type="ORF">A3C86_02085</name>
</gene>
<organism evidence="2 3">
    <name type="scientific">Candidatus Kaiserbacteria bacterium RIFCSPHIGHO2_02_FULL_49_16</name>
    <dbReference type="NCBI Taxonomy" id="1798490"/>
    <lineage>
        <taxon>Bacteria</taxon>
        <taxon>Candidatus Kaiseribacteriota</taxon>
    </lineage>
</organism>
<dbReference type="InterPro" id="IPR016181">
    <property type="entry name" value="Acyl_CoA_acyltransferase"/>
</dbReference>